<dbReference type="Proteomes" id="UP000838412">
    <property type="component" value="Chromosome 9"/>
</dbReference>
<name>A0A8K0AGW5_BRALA</name>
<evidence type="ECO:0000313" key="1">
    <source>
        <dbReference type="EMBL" id="CAH1273676.1"/>
    </source>
</evidence>
<evidence type="ECO:0000313" key="2">
    <source>
        <dbReference type="Proteomes" id="UP000838412"/>
    </source>
</evidence>
<accession>A0A8K0AGW5</accession>
<dbReference type="AlphaFoldDB" id="A0A8K0AGW5"/>
<organism evidence="1 2">
    <name type="scientific">Branchiostoma lanceolatum</name>
    <name type="common">Common lancelet</name>
    <name type="synonym">Amphioxus lanceolatum</name>
    <dbReference type="NCBI Taxonomy" id="7740"/>
    <lineage>
        <taxon>Eukaryota</taxon>
        <taxon>Metazoa</taxon>
        <taxon>Chordata</taxon>
        <taxon>Cephalochordata</taxon>
        <taxon>Leptocardii</taxon>
        <taxon>Amphioxiformes</taxon>
        <taxon>Branchiostomatidae</taxon>
        <taxon>Branchiostoma</taxon>
    </lineage>
</organism>
<proteinExistence type="predicted"/>
<protein>
    <submittedName>
        <fullName evidence="1">Hypp5176 protein</fullName>
    </submittedName>
</protein>
<keyword evidence="2" id="KW-1185">Reference proteome</keyword>
<dbReference type="EMBL" id="OV696694">
    <property type="protein sequence ID" value="CAH1273676.1"/>
    <property type="molecule type" value="Genomic_DNA"/>
</dbReference>
<sequence>METARKIEERAIHNPDRENTETALTLKSVQEDRTTSITIQKAEHVYCQHGGVNKIMMEKQDEERQPTDHAVKALEEKGERPYLRGRMYFEKARCSNRLHEYSEAYVFCYKALTVEPGFDSFRYPQYVMYCAFFLAQKELKTDNPDQEVLNKALADCDQDIKGKYEELKESQGISFDPETCDRTELDKELVKS</sequence>
<reference evidence="1" key="1">
    <citation type="submission" date="2022-01" db="EMBL/GenBank/DDBJ databases">
        <authorList>
            <person name="Braso-Vives M."/>
        </authorList>
    </citation>
    <scope>NUCLEOTIDE SEQUENCE</scope>
</reference>
<gene>
    <name evidence="1" type="primary">Hypp5176</name>
    <name evidence="1" type="ORF">BLAG_LOCUS24943</name>
</gene>
<dbReference type="OrthoDB" id="10443333at2759"/>